<protein>
    <submittedName>
        <fullName evidence="1">Uncharacterized protein</fullName>
    </submittedName>
</protein>
<proteinExistence type="predicted"/>
<reference evidence="1 2" key="1">
    <citation type="submission" date="2018-07" db="EMBL/GenBank/DDBJ databases">
        <title>Genome sequence of Nitratireductor thuwali#1536.</title>
        <authorList>
            <person name="Michoud G."/>
            <person name="Merlino G."/>
            <person name="Sefrji F.O."/>
            <person name="Daffonchio D."/>
        </authorList>
    </citation>
    <scope>NUCLEOTIDE SEQUENCE [LARGE SCALE GENOMIC DNA]</scope>
    <source>
        <strain evidence="2">Nit1536</strain>
    </source>
</reference>
<name>A0ABY5MPW2_9HYPH</name>
<accession>A0ABY5MPW2</accession>
<dbReference type="RefSeq" id="WP_338531649.1">
    <property type="nucleotide sequence ID" value="NZ_CP030941.1"/>
</dbReference>
<organism evidence="1 2">
    <name type="scientific">Nitratireductor thuwali</name>
    <dbReference type="NCBI Taxonomy" id="2267699"/>
    <lineage>
        <taxon>Bacteria</taxon>
        <taxon>Pseudomonadati</taxon>
        <taxon>Pseudomonadota</taxon>
        <taxon>Alphaproteobacteria</taxon>
        <taxon>Hyphomicrobiales</taxon>
        <taxon>Phyllobacteriaceae</taxon>
        <taxon>Nitratireductor</taxon>
    </lineage>
</organism>
<dbReference type="EMBL" id="CP030941">
    <property type="protein sequence ID" value="UUP19502.1"/>
    <property type="molecule type" value="Genomic_DNA"/>
</dbReference>
<evidence type="ECO:0000313" key="1">
    <source>
        <dbReference type="EMBL" id="UUP19502.1"/>
    </source>
</evidence>
<dbReference type="Proteomes" id="UP001342418">
    <property type="component" value="Chromosome"/>
</dbReference>
<evidence type="ECO:0000313" key="2">
    <source>
        <dbReference type="Proteomes" id="UP001342418"/>
    </source>
</evidence>
<keyword evidence="2" id="KW-1185">Reference proteome</keyword>
<gene>
    <name evidence="1" type="ORF">NTH_04005</name>
</gene>
<sequence length="215" mass="23161">MAPVFPRDVPDYQTVELTFTLTDSVTSAASHKGAKINMSKVADDVWELAMETNVLEPDRKRIWSAWKKSFRGLREFLAYDTSRNPPAAYPDATAPGDISDGWNGTAGVASVGASGLLGLSGLPAGYQAKVGDRVGLEQSGHYGYYEVLEDVAADGFGAVTLAVAPFLHTSIFTTAATARLWLPVCKFIMDPRSWSESNVLVPTPVSFKAVQRVMA</sequence>